<dbReference type="Proteomes" id="UP000607653">
    <property type="component" value="Unassembled WGS sequence"/>
</dbReference>
<organism evidence="2 3">
    <name type="scientific">Nelumbo nucifera</name>
    <name type="common">Sacred lotus</name>
    <dbReference type="NCBI Taxonomy" id="4432"/>
    <lineage>
        <taxon>Eukaryota</taxon>
        <taxon>Viridiplantae</taxon>
        <taxon>Streptophyta</taxon>
        <taxon>Embryophyta</taxon>
        <taxon>Tracheophyta</taxon>
        <taxon>Spermatophyta</taxon>
        <taxon>Magnoliopsida</taxon>
        <taxon>Proteales</taxon>
        <taxon>Nelumbonaceae</taxon>
        <taxon>Nelumbo</taxon>
    </lineage>
</organism>
<evidence type="ECO:0000256" key="1">
    <source>
        <dbReference type="SAM" id="MobiDB-lite"/>
    </source>
</evidence>
<feature type="region of interest" description="Disordered" evidence="1">
    <location>
        <begin position="35"/>
        <end position="71"/>
    </location>
</feature>
<dbReference type="AlphaFoldDB" id="A0A822YWF3"/>
<gene>
    <name evidence="2" type="ORF">HUJ06_006491</name>
</gene>
<evidence type="ECO:0000313" key="3">
    <source>
        <dbReference type="Proteomes" id="UP000607653"/>
    </source>
</evidence>
<comment type="caution">
    <text evidence="2">The sequence shown here is derived from an EMBL/GenBank/DDBJ whole genome shotgun (WGS) entry which is preliminary data.</text>
</comment>
<keyword evidence="3" id="KW-1185">Reference proteome</keyword>
<evidence type="ECO:0000313" key="2">
    <source>
        <dbReference type="EMBL" id="DAD35851.1"/>
    </source>
</evidence>
<reference evidence="2 3" key="1">
    <citation type="journal article" date="2020" name="Mol. Biol. Evol.">
        <title>Distinct Expression and Methylation Patterns for Genes with Different Fates following a Single Whole-Genome Duplication in Flowering Plants.</title>
        <authorList>
            <person name="Shi T."/>
            <person name="Rahmani R.S."/>
            <person name="Gugger P.F."/>
            <person name="Wang M."/>
            <person name="Li H."/>
            <person name="Zhang Y."/>
            <person name="Li Z."/>
            <person name="Wang Q."/>
            <person name="Van de Peer Y."/>
            <person name="Marchal K."/>
            <person name="Chen J."/>
        </authorList>
    </citation>
    <scope>NUCLEOTIDE SEQUENCE [LARGE SCALE GENOMIC DNA]</scope>
    <source>
        <tissue evidence="2">Leaf</tissue>
    </source>
</reference>
<feature type="compositionally biased region" description="Basic residues" evidence="1">
    <location>
        <begin position="36"/>
        <end position="56"/>
    </location>
</feature>
<proteinExistence type="predicted"/>
<dbReference type="EMBL" id="DUZY01000004">
    <property type="protein sequence ID" value="DAD35851.1"/>
    <property type="molecule type" value="Genomic_DNA"/>
</dbReference>
<accession>A0A822YWF3</accession>
<protein>
    <submittedName>
        <fullName evidence="2">Uncharacterized protein</fullName>
    </submittedName>
</protein>
<name>A0A822YWF3_NELNU</name>
<sequence length="85" mass="9305">MIPSSNISRLRYLTSSIETLSHRFLQRCSVSGTAKGKAKIKAGKPLKRSKIPKKKGTSGGGGRMNEATERLNRMVDSYLNAPMPI</sequence>